<evidence type="ECO:0000313" key="3">
    <source>
        <dbReference type="EMBL" id="KAA1171411.1"/>
    </source>
</evidence>
<dbReference type="RefSeq" id="WP_149601330.1">
    <property type="nucleotide sequence ID" value="NZ_VTUU01000010.1"/>
</dbReference>
<reference evidence="3 4" key="1">
    <citation type="submission" date="2019-08" db="EMBL/GenBank/DDBJ databases">
        <title>Marinobacter ZYF650 sp. nov., a marine bacterium isolated from seawater of the Mariana trench.</title>
        <authorList>
            <person name="Ahmad W."/>
        </authorList>
    </citation>
    <scope>NUCLEOTIDE SEQUENCE [LARGE SCALE GENOMIC DNA]</scope>
    <source>
        <strain evidence="3 4">ZYF650</strain>
    </source>
</reference>
<sequence>MASLKHLIRTLLNTRPIWRLALLTSLIAIIYLATTSHSYPIPASANDKINHLVAFLELTILTRLAWPELRAWWYAPLLLAFGLGIEIVQANLPYREFSLLDLAADGFGIVLGLLPWPFLTRLKHDSLRNSPNSL</sequence>
<feature type="domain" description="VanZ-like" evidence="2">
    <location>
        <begin position="43"/>
        <end position="118"/>
    </location>
</feature>
<protein>
    <submittedName>
        <fullName evidence="3">VanZ family protein</fullName>
    </submittedName>
</protein>
<evidence type="ECO:0000313" key="4">
    <source>
        <dbReference type="Proteomes" id="UP000323161"/>
    </source>
</evidence>
<keyword evidence="4" id="KW-1185">Reference proteome</keyword>
<dbReference type="Proteomes" id="UP000323161">
    <property type="component" value="Unassembled WGS sequence"/>
</dbReference>
<evidence type="ECO:0000256" key="1">
    <source>
        <dbReference type="SAM" id="Phobius"/>
    </source>
</evidence>
<dbReference type="EMBL" id="VTUU01000010">
    <property type="protein sequence ID" value="KAA1171411.1"/>
    <property type="molecule type" value="Genomic_DNA"/>
</dbReference>
<keyword evidence="1" id="KW-1133">Transmembrane helix</keyword>
<evidence type="ECO:0000259" key="2">
    <source>
        <dbReference type="Pfam" id="PF04892"/>
    </source>
</evidence>
<dbReference type="PANTHER" id="PTHR28008:SF1">
    <property type="entry name" value="DOMAIN PROTEIN, PUTATIVE (AFU_ORTHOLOGUE AFUA_3G10980)-RELATED"/>
    <property type="match status" value="1"/>
</dbReference>
<keyword evidence="1" id="KW-0472">Membrane</keyword>
<dbReference type="PANTHER" id="PTHR28008">
    <property type="entry name" value="DOMAIN PROTEIN, PUTATIVE (AFU_ORTHOLOGUE AFUA_3G10980)-RELATED"/>
    <property type="match status" value="1"/>
</dbReference>
<dbReference type="AlphaFoldDB" id="A0A5B0VBJ3"/>
<dbReference type="Pfam" id="PF04892">
    <property type="entry name" value="VanZ"/>
    <property type="match status" value="1"/>
</dbReference>
<feature type="transmembrane region" description="Helical" evidence="1">
    <location>
        <begin position="73"/>
        <end position="92"/>
    </location>
</feature>
<dbReference type="InterPro" id="IPR006976">
    <property type="entry name" value="VanZ-like"/>
</dbReference>
<keyword evidence="1" id="KW-0812">Transmembrane</keyword>
<proteinExistence type="predicted"/>
<comment type="caution">
    <text evidence="3">The sequence shown here is derived from an EMBL/GenBank/DDBJ whole genome shotgun (WGS) entry which is preliminary data.</text>
</comment>
<feature type="transmembrane region" description="Helical" evidence="1">
    <location>
        <begin position="98"/>
        <end position="119"/>
    </location>
</feature>
<organism evidence="3 4">
    <name type="scientific">Marinobacter salinexigens</name>
    <dbReference type="NCBI Taxonomy" id="2919747"/>
    <lineage>
        <taxon>Bacteria</taxon>
        <taxon>Pseudomonadati</taxon>
        <taxon>Pseudomonadota</taxon>
        <taxon>Gammaproteobacteria</taxon>
        <taxon>Pseudomonadales</taxon>
        <taxon>Marinobacteraceae</taxon>
        <taxon>Marinobacter</taxon>
    </lineage>
</organism>
<accession>A0A5B0VBJ3</accession>
<name>A0A5B0VBJ3_9GAMM</name>
<gene>
    <name evidence="3" type="ORF">FWJ25_16310</name>
</gene>